<evidence type="ECO:0000313" key="3">
    <source>
        <dbReference type="Proteomes" id="UP000696280"/>
    </source>
</evidence>
<gene>
    <name evidence="2" type="ORF">HYFRA_00013132</name>
</gene>
<name>A0A9N9L3Z7_9HELO</name>
<dbReference type="Proteomes" id="UP000696280">
    <property type="component" value="Unassembled WGS sequence"/>
</dbReference>
<dbReference type="EMBL" id="CAJVRL010000093">
    <property type="protein sequence ID" value="CAG8959860.1"/>
    <property type="molecule type" value="Genomic_DNA"/>
</dbReference>
<protein>
    <recommendedName>
        <fullName evidence="1">2EXR domain-containing protein</fullName>
    </recommendedName>
</protein>
<dbReference type="Pfam" id="PF20150">
    <property type="entry name" value="2EXR"/>
    <property type="match status" value="1"/>
</dbReference>
<keyword evidence="3" id="KW-1185">Reference proteome</keyword>
<proteinExistence type="predicted"/>
<reference evidence="2" key="1">
    <citation type="submission" date="2021-07" db="EMBL/GenBank/DDBJ databases">
        <authorList>
            <person name="Durling M."/>
        </authorList>
    </citation>
    <scope>NUCLEOTIDE SEQUENCE</scope>
</reference>
<dbReference type="PANTHER" id="PTHR35910:SF6">
    <property type="entry name" value="2EXR DOMAIN-CONTAINING PROTEIN"/>
    <property type="match status" value="1"/>
</dbReference>
<dbReference type="OrthoDB" id="3557569at2759"/>
<accession>A0A9N9L3Z7</accession>
<dbReference type="AlphaFoldDB" id="A0A9N9L3Z7"/>
<feature type="domain" description="2EXR" evidence="1">
    <location>
        <begin position="54"/>
        <end position="158"/>
    </location>
</feature>
<dbReference type="PANTHER" id="PTHR35910">
    <property type="entry name" value="2EXR DOMAIN-CONTAINING PROTEIN"/>
    <property type="match status" value="1"/>
</dbReference>
<organism evidence="2 3">
    <name type="scientific">Hymenoscyphus fraxineus</name>
    <dbReference type="NCBI Taxonomy" id="746836"/>
    <lineage>
        <taxon>Eukaryota</taxon>
        <taxon>Fungi</taxon>
        <taxon>Dikarya</taxon>
        <taxon>Ascomycota</taxon>
        <taxon>Pezizomycotina</taxon>
        <taxon>Leotiomycetes</taxon>
        <taxon>Helotiales</taxon>
        <taxon>Helotiaceae</taxon>
        <taxon>Hymenoscyphus</taxon>
    </lineage>
</organism>
<evidence type="ECO:0000259" key="1">
    <source>
        <dbReference type="Pfam" id="PF20150"/>
    </source>
</evidence>
<dbReference type="InterPro" id="IPR045518">
    <property type="entry name" value="2EXR"/>
</dbReference>
<evidence type="ECO:0000313" key="2">
    <source>
        <dbReference type="EMBL" id="CAG8959860.1"/>
    </source>
</evidence>
<sequence>MAPSKALRGKSAKSSSHGFLLNNKMTHVSDFFHNELPDPNVQLFDQKNTSEAKFLLFEKLPVELRLNIWDLGCTVPRTIHLIRRVEKMWKEVKYMSKIRNEYTVVQSKWKLQGYLCSAQYPGCLSTNEESRKVAMKHYHPLINIAPSVIYFNPAVDTVRVTFIREGELLRQQTQQLTEYFAKDLSPNASEIMQQLELRNTTWTDNKFLYKASDNTFKNLPTNCYSLSGRIVVLGNNWEHFRNLRRITIFRPKLFLQAYDVRAANEVGGETIRDRIVRDFTELKGKYPEVCVPDILVGSERFTVEHVGDWKKDLESTGSKA</sequence>
<comment type="caution">
    <text evidence="2">The sequence shown here is derived from an EMBL/GenBank/DDBJ whole genome shotgun (WGS) entry which is preliminary data.</text>
</comment>